<dbReference type="AlphaFoldDB" id="A0A0F9D3V2"/>
<sequence>MLGERLGGSTAKTAELFREQEAQVGVFTLLGKGAEDYKQNLDELIVAEKEATATTIAANKQFDTLDARLKAIGVTIEKEVIVAFDKISPSVNAALDSLEDIGVSGGALNFVLDMLAGLLAISVEAWLLFKGGIEAAGFWIFKALAGISALAEKIPILNKFLGASASLTARFTEIQKNFAESWRKSNEDWLSGYGRRSRRCTITPPESRIRFGEQLWTSPSPGSSMVSSPGACFRKHLKPDSDSVIKGDDEKHTQDEYQEDHLEGVDE</sequence>
<organism evidence="2">
    <name type="scientific">marine sediment metagenome</name>
    <dbReference type="NCBI Taxonomy" id="412755"/>
    <lineage>
        <taxon>unclassified sequences</taxon>
        <taxon>metagenomes</taxon>
        <taxon>ecological metagenomes</taxon>
    </lineage>
</organism>
<evidence type="ECO:0000313" key="2">
    <source>
        <dbReference type="EMBL" id="KKL12496.1"/>
    </source>
</evidence>
<name>A0A0F9D3V2_9ZZZZ</name>
<feature type="non-terminal residue" evidence="2">
    <location>
        <position position="267"/>
    </location>
</feature>
<accession>A0A0F9D3V2</accession>
<gene>
    <name evidence="2" type="ORF">LCGC14_2535170</name>
</gene>
<feature type="compositionally biased region" description="Low complexity" evidence="1">
    <location>
        <begin position="218"/>
        <end position="230"/>
    </location>
</feature>
<protein>
    <submittedName>
        <fullName evidence="2">Uncharacterized protein</fullName>
    </submittedName>
</protein>
<comment type="caution">
    <text evidence="2">The sequence shown here is derived from an EMBL/GenBank/DDBJ whole genome shotgun (WGS) entry which is preliminary data.</text>
</comment>
<evidence type="ECO:0000256" key="1">
    <source>
        <dbReference type="SAM" id="MobiDB-lite"/>
    </source>
</evidence>
<feature type="compositionally biased region" description="Basic and acidic residues" evidence="1">
    <location>
        <begin position="238"/>
        <end position="267"/>
    </location>
</feature>
<reference evidence="2" key="1">
    <citation type="journal article" date="2015" name="Nature">
        <title>Complex archaea that bridge the gap between prokaryotes and eukaryotes.</title>
        <authorList>
            <person name="Spang A."/>
            <person name="Saw J.H."/>
            <person name="Jorgensen S.L."/>
            <person name="Zaremba-Niedzwiedzka K."/>
            <person name="Martijn J."/>
            <person name="Lind A.E."/>
            <person name="van Eijk R."/>
            <person name="Schleper C."/>
            <person name="Guy L."/>
            <person name="Ettema T.J."/>
        </authorList>
    </citation>
    <scope>NUCLEOTIDE SEQUENCE</scope>
</reference>
<feature type="region of interest" description="Disordered" evidence="1">
    <location>
        <begin position="214"/>
        <end position="267"/>
    </location>
</feature>
<proteinExistence type="predicted"/>
<dbReference type="EMBL" id="LAZR01041231">
    <property type="protein sequence ID" value="KKL12496.1"/>
    <property type="molecule type" value="Genomic_DNA"/>
</dbReference>